<feature type="compositionally biased region" description="Polar residues" evidence="1">
    <location>
        <begin position="644"/>
        <end position="654"/>
    </location>
</feature>
<organism evidence="2 3">
    <name type="scientific">Marasmiellus scandens</name>
    <dbReference type="NCBI Taxonomy" id="2682957"/>
    <lineage>
        <taxon>Eukaryota</taxon>
        <taxon>Fungi</taxon>
        <taxon>Dikarya</taxon>
        <taxon>Basidiomycota</taxon>
        <taxon>Agaricomycotina</taxon>
        <taxon>Agaricomycetes</taxon>
        <taxon>Agaricomycetidae</taxon>
        <taxon>Agaricales</taxon>
        <taxon>Marasmiineae</taxon>
        <taxon>Omphalotaceae</taxon>
        <taxon>Marasmiellus</taxon>
    </lineage>
</organism>
<comment type="caution">
    <text evidence="2">The sequence shown here is derived from an EMBL/GenBank/DDBJ whole genome shotgun (WGS) entry which is preliminary data.</text>
</comment>
<proteinExistence type="predicted"/>
<evidence type="ECO:0000256" key="1">
    <source>
        <dbReference type="SAM" id="MobiDB-lite"/>
    </source>
</evidence>
<feature type="compositionally biased region" description="Polar residues" evidence="1">
    <location>
        <begin position="460"/>
        <end position="471"/>
    </location>
</feature>
<feature type="region of interest" description="Disordered" evidence="1">
    <location>
        <begin position="690"/>
        <end position="772"/>
    </location>
</feature>
<gene>
    <name evidence="2" type="ORF">VKT23_020620</name>
</gene>
<feature type="compositionally biased region" description="Polar residues" evidence="1">
    <location>
        <begin position="799"/>
        <end position="818"/>
    </location>
</feature>
<feature type="region of interest" description="Disordered" evidence="1">
    <location>
        <begin position="75"/>
        <end position="102"/>
    </location>
</feature>
<feature type="compositionally biased region" description="Low complexity" evidence="1">
    <location>
        <begin position="84"/>
        <end position="99"/>
    </location>
</feature>
<feature type="region of interest" description="Disordered" evidence="1">
    <location>
        <begin position="1027"/>
        <end position="1054"/>
    </location>
</feature>
<protein>
    <submittedName>
        <fullName evidence="2">Uncharacterized protein</fullName>
    </submittedName>
</protein>
<keyword evidence="3" id="KW-1185">Reference proteome</keyword>
<feature type="region of interest" description="Disordered" evidence="1">
    <location>
        <begin position="785"/>
        <end position="824"/>
    </location>
</feature>
<feature type="compositionally biased region" description="Basic residues" evidence="1">
    <location>
        <begin position="407"/>
        <end position="416"/>
    </location>
</feature>
<sequence length="1054" mass="116060">MGKEPAKRGAPSQLNATRQEWVDKKLAVYLGVTDCKAKTRWLNEVIEDWFHEFPYHLQDEPEEFHVITYLESKSGAPSLGSNATPSTVSGSTSVSLSTTEQTGVTDKYERQLRAEARATITKDPAVRKAIRGWFTQKRLQANNTSGVRNPFSNWFAQIKGMGRETTRSMTDYQWYLKSEKYGPRVKEEFEKKWSGMGKEEKYRLYYLCEMAKEMLELESDEVKEELRSEIEADHELKLERAEKLMSGEEISEAASQSPMVKDTCQKHVGLVAQPMVDILNSHTDYCTVLLCGRAPRPGENKFDLAVYSSGTTVPKDGQKGLKIHEFQPHDFKMKMLNYFMDFLVETVKDSVPPEETGTVAPDPADDPTLLSFEDDKDSPSTSTRNGASKGDNGDAQGKGKTLTDRKTKGKGKKGGRNNKEEKKADRERNDKGKEKAGKSKRKGKGKEKKGAEDSEEEAMSTDSEAMSTDSEAMSIESKAVSTDSETSADKEAEAASQPPRCSIRLPEAVSQPSCRSLRLRPTPTSLETFVEGLPKDWLPLTVTNALKRLPAVELKKVMKTLQLAADTQDVLKFNSQVQAFAAEYHSYMVDEGSRDMETISDRDDAADAQMEGGLVPHDKDESAIVGATGETLTLTSIPKPVPLDSTSITANDDSVSMEGVDLSSQPISHDENESTGAVSLGVHSTEIAIPTDVSNTPPSPTPTTQLASQDGFPSGVSVESASRASNYRSMTPVLHTSPSSDQSLTANNDESDLLSHPPVSQDENEATDVSSGVVHSTGIAIPIDVSNTVSPGSAPPTPATQLATSESQPSLGSQSGATSEAADSRSMIPILHTSPSGGNQDEASDSAFSLDRTGWPSWMHAAGEYLEGTLSDIQGVEDKDLFQRLLQEWSVFERWHGYENPKNASYGSIGRPACIGVWFKSSHKFRDLTPKERTDSDMGNISLSWPLWWSAINPDWRLRDDDHIIVLGKEEKGDWSTLDKHGPCGLLSVIMSLIWWAKSDIADKTIWSKAVEDVLLAVHNLNKGNRTQGVRRKRTEVTEEEPEPKRRQTRSVRT</sequence>
<name>A0ABR1IIN1_9AGAR</name>
<evidence type="ECO:0000313" key="2">
    <source>
        <dbReference type="EMBL" id="KAK7433702.1"/>
    </source>
</evidence>
<dbReference type="Proteomes" id="UP001498398">
    <property type="component" value="Unassembled WGS sequence"/>
</dbReference>
<feature type="compositionally biased region" description="Basic residues" evidence="1">
    <location>
        <begin position="438"/>
        <end position="447"/>
    </location>
</feature>
<feature type="compositionally biased region" description="Polar residues" evidence="1">
    <location>
        <begin position="717"/>
        <end position="748"/>
    </location>
</feature>
<feature type="compositionally biased region" description="Basic and acidic residues" evidence="1">
    <location>
        <begin position="417"/>
        <end position="437"/>
    </location>
</feature>
<reference evidence="2 3" key="1">
    <citation type="submission" date="2024-01" db="EMBL/GenBank/DDBJ databases">
        <title>A draft genome for the cacao thread blight pathogen Marasmiellus scandens.</title>
        <authorList>
            <person name="Baruah I.K."/>
            <person name="Leung J."/>
            <person name="Bukari Y."/>
            <person name="Amoako-Attah I."/>
            <person name="Meinhardt L.W."/>
            <person name="Bailey B.A."/>
            <person name="Cohen S.P."/>
        </authorList>
    </citation>
    <scope>NUCLEOTIDE SEQUENCE [LARGE SCALE GENOMIC DNA]</scope>
    <source>
        <strain evidence="2 3">GH-19</strain>
    </source>
</reference>
<feature type="region of interest" description="Disordered" evidence="1">
    <location>
        <begin position="352"/>
        <end position="502"/>
    </location>
</feature>
<dbReference type="EMBL" id="JBANRG010000143">
    <property type="protein sequence ID" value="KAK7433702.1"/>
    <property type="molecule type" value="Genomic_DNA"/>
</dbReference>
<feature type="region of interest" description="Disordered" evidence="1">
    <location>
        <begin position="641"/>
        <end position="677"/>
    </location>
</feature>
<accession>A0ABR1IIN1</accession>
<feature type="region of interest" description="Disordered" evidence="1">
    <location>
        <begin position="829"/>
        <end position="848"/>
    </location>
</feature>
<evidence type="ECO:0000313" key="3">
    <source>
        <dbReference type="Proteomes" id="UP001498398"/>
    </source>
</evidence>